<reference evidence="1" key="1">
    <citation type="submission" date="2014-09" db="EMBL/GenBank/DDBJ databases">
        <authorList>
            <person name="Magalhaes I.L.F."/>
            <person name="Oliveira U."/>
            <person name="Santos F.R."/>
            <person name="Vidigal T.H.D.A."/>
            <person name="Brescovit A.D."/>
            <person name="Santos A.J."/>
        </authorList>
    </citation>
    <scope>NUCLEOTIDE SEQUENCE</scope>
    <source>
        <tissue evidence="1">Shoot tissue taken approximately 20 cm above the soil surface</tissue>
    </source>
</reference>
<evidence type="ECO:0000313" key="1">
    <source>
        <dbReference type="EMBL" id="JAD67891.1"/>
    </source>
</evidence>
<organism evidence="1">
    <name type="scientific">Arundo donax</name>
    <name type="common">Giant reed</name>
    <name type="synonym">Donax arundinaceus</name>
    <dbReference type="NCBI Taxonomy" id="35708"/>
    <lineage>
        <taxon>Eukaryota</taxon>
        <taxon>Viridiplantae</taxon>
        <taxon>Streptophyta</taxon>
        <taxon>Embryophyta</taxon>
        <taxon>Tracheophyta</taxon>
        <taxon>Spermatophyta</taxon>
        <taxon>Magnoliopsida</taxon>
        <taxon>Liliopsida</taxon>
        <taxon>Poales</taxon>
        <taxon>Poaceae</taxon>
        <taxon>PACMAD clade</taxon>
        <taxon>Arundinoideae</taxon>
        <taxon>Arundineae</taxon>
        <taxon>Arundo</taxon>
    </lineage>
</organism>
<sequence length="32" mass="3935">MILFFCHYSVCAFFSFFWLSLDQHHLTINKHT</sequence>
<reference evidence="1" key="2">
    <citation type="journal article" date="2015" name="Data Brief">
        <title>Shoot transcriptome of the giant reed, Arundo donax.</title>
        <authorList>
            <person name="Barrero R.A."/>
            <person name="Guerrero F.D."/>
            <person name="Moolhuijzen P."/>
            <person name="Goolsby J.A."/>
            <person name="Tidwell J."/>
            <person name="Bellgard S.E."/>
            <person name="Bellgard M.I."/>
        </authorList>
    </citation>
    <scope>NUCLEOTIDE SEQUENCE</scope>
    <source>
        <tissue evidence="1">Shoot tissue taken approximately 20 cm above the soil surface</tissue>
    </source>
</reference>
<protein>
    <submittedName>
        <fullName evidence="1">Uncharacterized protein</fullName>
    </submittedName>
</protein>
<name>A0A0A9BX53_ARUDO</name>
<dbReference type="EMBL" id="GBRH01230004">
    <property type="protein sequence ID" value="JAD67891.1"/>
    <property type="molecule type" value="Transcribed_RNA"/>
</dbReference>
<accession>A0A0A9BX53</accession>
<proteinExistence type="predicted"/>
<dbReference type="AlphaFoldDB" id="A0A0A9BX53"/>